<comment type="caution">
    <text evidence="2">The sequence shown here is derived from an EMBL/GenBank/DDBJ whole genome shotgun (WGS) entry which is preliminary data.</text>
</comment>
<sequence length="222" mass="24799">MAEGRKEKEKEKEDAKVPRISATLEAAESDEDIGDDLNFDEEQVNPEGSPEANEECGDQDDESDIVFEEILDELDQDDHEENLHDTSSDQLFFDGCPLTVSMHLVAIINICDDEHLTWNALFNLLTLIYLHCPSPNNSVQGQCGCPYCKESGNNIRTQKGGNCRTYPYVTKKERAEKAEPRDHQVFYDDGKTAVDRMSNGVKTFDVDGVKGISPAFGLPGYD</sequence>
<protein>
    <submittedName>
        <fullName evidence="2">Uncharacterized protein</fullName>
    </submittedName>
</protein>
<dbReference type="Proteomes" id="UP001163046">
    <property type="component" value="Unassembled WGS sequence"/>
</dbReference>
<evidence type="ECO:0000313" key="3">
    <source>
        <dbReference type="Proteomes" id="UP001163046"/>
    </source>
</evidence>
<organism evidence="2 3">
    <name type="scientific">Desmophyllum pertusum</name>
    <dbReference type="NCBI Taxonomy" id="174260"/>
    <lineage>
        <taxon>Eukaryota</taxon>
        <taxon>Metazoa</taxon>
        <taxon>Cnidaria</taxon>
        <taxon>Anthozoa</taxon>
        <taxon>Hexacorallia</taxon>
        <taxon>Scleractinia</taxon>
        <taxon>Caryophylliina</taxon>
        <taxon>Caryophylliidae</taxon>
        <taxon>Desmophyllum</taxon>
    </lineage>
</organism>
<dbReference type="AlphaFoldDB" id="A0A9W9ZBU7"/>
<keyword evidence="3" id="KW-1185">Reference proteome</keyword>
<proteinExistence type="predicted"/>
<reference evidence="2" key="1">
    <citation type="submission" date="2023-01" db="EMBL/GenBank/DDBJ databases">
        <title>Genome assembly of the deep-sea coral Lophelia pertusa.</title>
        <authorList>
            <person name="Herrera S."/>
            <person name="Cordes E."/>
        </authorList>
    </citation>
    <scope>NUCLEOTIDE SEQUENCE</scope>
    <source>
        <strain evidence="2">USNM1676648</strain>
        <tissue evidence="2">Polyp</tissue>
    </source>
</reference>
<gene>
    <name evidence="2" type="ORF">OS493_030384</name>
</gene>
<dbReference type="EMBL" id="MU826382">
    <property type="protein sequence ID" value="KAJ7377184.1"/>
    <property type="molecule type" value="Genomic_DNA"/>
</dbReference>
<evidence type="ECO:0000313" key="2">
    <source>
        <dbReference type="EMBL" id="KAJ7377184.1"/>
    </source>
</evidence>
<feature type="compositionally biased region" description="Basic and acidic residues" evidence="1">
    <location>
        <begin position="1"/>
        <end position="17"/>
    </location>
</feature>
<feature type="compositionally biased region" description="Acidic residues" evidence="1">
    <location>
        <begin position="27"/>
        <end position="44"/>
    </location>
</feature>
<accession>A0A9W9ZBU7</accession>
<name>A0A9W9ZBU7_9CNID</name>
<evidence type="ECO:0000256" key="1">
    <source>
        <dbReference type="SAM" id="MobiDB-lite"/>
    </source>
</evidence>
<feature type="region of interest" description="Disordered" evidence="1">
    <location>
        <begin position="1"/>
        <end position="59"/>
    </location>
</feature>